<feature type="chain" id="PRO_5036479471" evidence="5">
    <location>
        <begin position="23"/>
        <end position="419"/>
    </location>
</feature>
<dbReference type="Proteomes" id="UP000886998">
    <property type="component" value="Unassembled WGS sequence"/>
</dbReference>
<keyword evidence="5" id="KW-0732">Signal</keyword>
<dbReference type="CDD" id="cd00172">
    <property type="entry name" value="serpin"/>
    <property type="match status" value="1"/>
</dbReference>
<feature type="signal peptide" evidence="5">
    <location>
        <begin position="1"/>
        <end position="22"/>
    </location>
</feature>
<dbReference type="SMART" id="SM00093">
    <property type="entry name" value="SERPIN"/>
    <property type="match status" value="1"/>
</dbReference>
<evidence type="ECO:0000313" key="7">
    <source>
        <dbReference type="EMBL" id="GFY63773.1"/>
    </source>
</evidence>
<dbReference type="PROSITE" id="PS00284">
    <property type="entry name" value="SERPIN"/>
    <property type="match status" value="1"/>
</dbReference>
<organism evidence="7 8">
    <name type="scientific">Trichonephila inaurata madagascariensis</name>
    <dbReference type="NCBI Taxonomy" id="2747483"/>
    <lineage>
        <taxon>Eukaryota</taxon>
        <taxon>Metazoa</taxon>
        <taxon>Ecdysozoa</taxon>
        <taxon>Arthropoda</taxon>
        <taxon>Chelicerata</taxon>
        <taxon>Arachnida</taxon>
        <taxon>Araneae</taxon>
        <taxon>Araneomorphae</taxon>
        <taxon>Entelegynae</taxon>
        <taxon>Araneoidea</taxon>
        <taxon>Nephilidae</taxon>
        <taxon>Trichonephila</taxon>
        <taxon>Trichonephila inaurata</taxon>
    </lineage>
</organism>
<reference evidence="7" key="1">
    <citation type="submission" date="2020-08" db="EMBL/GenBank/DDBJ databases">
        <title>Multicomponent nature underlies the extraordinary mechanical properties of spider dragline silk.</title>
        <authorList>
            <person name="Kono N."/>
            <person name="Nakamura H."/>
            <person name="Mori M."/>
            <person name="Yoshida Y."/>
            <person name="Ohtoshi R."/>
            <person name="Malay A.D."/>
            <person name="Moran D.A.P."/>
            <person name="Tomita M."/>
            <person name="Numata K."/>
            <person name="Arakawa K."/>
        </authorList>
    </citation>
    <scope>NUCLEOTIDE SEQUENCE</scope>
</reference>
<evidence type="ECO:0000259" key="6">
    <source>
        <dbReference type="SMART" id="SM00093"/>
    </source>
</evidence>
<dbReference type="SUPFAM" id="SSF56574">
    <property type="entry name" value="Serpins"/>
    <property type="match status" value="1"/>
</dbReference>
<evidence type="ECO:0000256" key="1">
    <source>
        <dbReference type="ARBA" id="ARBA00009500"/>
    </source>
</evidence>
<comment type="similarity">
    <text evidence="1 4">Belongs to the serpin family.</text>
</comment>
<dbReference type="GO" id="GO:0005615">
    <property type="term" value="C:extracellular space"/>
    <property type="evidence" value="ECO:0007669"/>
    <property type="project" value="InterPro"/>
</dbReference>
<dbReference type="Pfam" id="PF00079">
    <property type="entry name" value="Serpin"/>
    <property type="match status" value="1"/>
</dbReference>
<dbReference type="GO" id="GO:0004867">
    <property type="term" value="F:serine-type endopeptidase inhibitor activity"/>
    <property type="evidence" value="ECO:0007669"/>
    <property type="project" value="UniProtKB-KW"/>
</dbReference>
<evidence type="ECO:0000313" key="8">
    <source>
        <dbReference type="Proteomes" id="UP000886998"/>
    </source>
</evidence>
<keyword evidence="3" id="KW-0722">Serine protease inhibitor</keyword>
<keyword evidence="8" id="KW-1185">Reference proteome</keyword>
<dbReference type="InterPro" id="IPR036186">
    <property type="entry name" value="Serpin_sf"/>
</dbReference>
<dbReference type="EMBL" id="BMAV01014933">
    <property type="protein sequence ID" value="GFY63773.1"/>
    <property type="molecule type" value="Genomic_DNA"/>
</dbReference>
<dbReference type="PANTHER" id="PTHR11461:SF211">
    <property type="entry name" value="GH10112P-RELATED"/>
    <property type="match status" value="1"/>
</dbReference>
<evidence type="ECO:0000256" key="5">
    <source>
        <dbReference type="SAM" id="SignalP"/>
    </source>
</evidence>
<feature type="domain" description="Serpin" evidence="6">
    <location>
        <begin position="56"/>
        <end position="419"/>
    </location>
</feature>
<dbReference type="InterPro" id="IPR023796">
    <property type="entry name" value="Serpin_dom"/>
</dbReference>
<name>A0A8X6Y162_9ARAC</name>
<dbReference type="AlphaFoldDB" id="A0A8X6Y162"/>
<protein>
    <submittedName>
        <fullName evidence="7">Neuroserpin</fullName>
    </submittedName>
</protein>
<dbReference type="OrthoDB" id="6488090at2759"/>
<dbReference type="Gene3D" id="3.30.497.10">
    <property type="entry name" value="Antithrombin, subunit I, domain 2"/>
    <property type="match status" value="1"/>
</dbReference>
<dbReference type="InterPro" id="IPR000215">
    <property type="entry name" value="Serpin_fam"/>
</dbReference>
<gene>
    <name evidence="7" type="primary">SERPINI1</name>
    <name evidence="7" type="ORF">TNIN_182191</name>
</gene>
<proteinExistence type="inferred from homology"/>
<keyword evidence="2" id="KW-0646">Protease inhibitor</keyword>
<dbReference type="InterPro" id="IPR023795">
    <property type="entry name" value="Serpin_CS"/>
</dbReference>
<evidence type="ECO:0000256" key="3">
    <source>
        <dbReference type="ARBA" id="ARBA00022900"/>
    </source>
</evidence>
<dbReference type="InterPro" id="IPR042185">
    <property type="entry name" value="Serpin_sf_2"/>
</dbReference>
<dbReference type="PANTHER" id="PTHR11461">
    <property type="entry name" value="SERINE PROTEASE INHIBITOR, SERPIN"/>
    <property type="match status" value="1"/>
</dbReference>
<dbReference type="InterPro" id="IPR042178">
    <property type="entry name" value="Serpin_sf_1"/>
</dbReference>
<evidence type="ECO:0000256" key="4">
    <source>
        <dbReference type="RuleBase" id="RU000411"/>
    </source>
</evidence>
<accession>A0A8X6Y162</accession>
<dbReference type="Gene3D" id="2.30.39.10">
    <property type="entry name" value="Alpha-1-antitrypsin, domain 1"/>
    <property type="match status" value="1"/>
</dbReference>
<comment type="caution">
    <text evidence="7">The sequence shown here is derived from an EMBL/GenBank/DDBJ whole genome shotgun (WGS) entry which is preliminary data.</text>
</comment>
<evidence type="ECO:0000256" key="2">
    <source>
        <dbReference type="ARBA" id="ARBA00022690"/>
    </source>
</evidence>
<sequence length="419" mass="48444">MLLLKVNILNLLVYALLITVTSEQGRRNKSLESFHALQTLKLHIPKLSEAINNFSFRLYACWHYNNVKNIYICPMTVMQVLSAFHFGLRGKSEQVFGEVLGYTDLNMTKMDVMEAFYLLTTKYFAHSNRRSLLNRASTILVKREAELIPAFKYVAEHIFQVPFTVIDVKESPERVVHYLNHWVAARTSNKIKNIMDEMRSLEDVIGINAVHFKAAWKFRFARKKTSKETFYNSGGIGRDKDIPMMHLTQLLKHYSAPGHRILELPFQNSKLSMYIFLPKFINGIRITELDLRRSIAEDFCKMEPDFIEVALPKFKFHCSAYLSKCLSMMDDGNPFIPDSEDLSVMFRNKSLSLGEMYHTTYIEVTEEGVDVPSNIPKTPIKPLIGIQNTLPFKVNHPFLFLIKDLRTGIILFIGRVEEI</sequence>